<dbReference type="GeneID" id="24267024"/>
<reference evidence="2 3" key="1">
    <citation type="submission" date="2014-03" db="EMBL/GenBank/DDBJ databases">
        <title>The Genome Sequence of Plasmodium fragile nilgiri.</title>
        <authorList>
            <consortium name="The Broad Institute Genomics Platform"/>
            <consortium name="The Broad Institute Genome Sequencing Center for Infectious Disease"/>
            <person name="Neafsey D."/>
            <person name="Duraisingh M."/>
            <person name="Young S.K."/>
            <person name="Zeng Q."/>
            <person name="Gargeya S."/>
            <person name="Abouelleil A."/>
            <person name="Alvarado L."/>
            <person name="Chapman S.B."/>
            <person name="Gainer-Dewar J."/>
            <person name="Goldberg J."/>
            <person name="Griggs A."/>
            <person name="Gujja S."/>
            <person name="Hansen M."/>
            <person name="Howarth C."/>
            <person name="Imamovic A."/>
            <person name="Larimer J."/>
            <person name="Pearson M."/>
            <person name="Poon T.W."/>
            <person name="Priest M."/>
            <person name="Roberts A."/>
            <person name="Saif S."/>
            <person name="Shea T."/>
            <person name="Sykes S."/>
            <person name="Wortman J."/>
            <person name="Nusbaum C."/>
            <person name="Birren B."/>
        </authorList>
    </citation>
    <scope>NUCLEOTIDE SEQUENCE [LARGE SCALE GENOMIC DNA]</scope>
    <source>
        <strain evidence="3">nilgiri</strain>
    </source>
</reference>
<evidence type="ECO:0000256" key="1">
    <source>
        <dbReference type="SAM" id="MobiDB-lite"/>
    </source>
</evidence>
<feature type="compositionally biased region" description="Basic and acidic residues" evidence="1">
    <location>
        <begin position="708"/>
        <end position="717"/>
    </location>
</feature>
<dbReference type="OMA" id="YHDETEH"/>
<keyword evidence="3" id="KW-1185">Reference proteome</keyword>
<evidence type="ECO:0000313" key="3">
    <source>
        <dbReference type="Proteomes" id="UP000054561"/>
    </source>
</evidence>
<feature type="region of interest" description="Disordered" evidence="1">
    <location>
        <begin position="192"/>
        <end position="223"/>
    </location>
</feature>
<feature type="compositionally biased region" description="Polar residues" evidence="1">
    <location>
        <begin position="678"/>
        <end position="688"/>
    </location>
</feature>
<protein>
    <submittedName>
        <fullName evidence="2">Uncharacterized protein</fullName>
    </submittedName>
</protein>
<dbReference type="RefSeq" id="XP_012334768.1">
    <property type="nucleotide sequence ID" value="XM_012479345.1"/>
</dbReference>
<organism evidence="2 3">
    <name type="scientific">Plasmodium fragile</name>
    <dbReference type="NCBI Taxonomy" id="5857"/>
    <lineage>
        <taxon>Eukaryota</taxon>
        <taxon>Sar</taxon>
        <taxon>Alveolata</taxon>
        <taxon>Apicomplexa</taxon>
        <taxon>Aconoidasida</taxon>
        <taxon>Haemosporida</taxon>
        <taxon>Plasmodiidae</taxon>
        <taxon>Plasmodium</taxon>
        <taxon>Plasmodium (Plasmodium)</taxon>
    </lineage>
</organism>
<feature type="region of interest" description="Disordered" evidence="1">
    <location>
        <begin position="658"/>
        <end position="719"/>
    </location>
</feature>
<feature type="compositionally biased region" description="Basic residues" evidence="1">
    <location>
        <begin position="441"/>
        <end position="450"/>
    </location>
</feature>
<feature type="region of interest" description="Disordered" evidence="1">
    <location>
        <begin position="1049"/>
        <end position="1069"/>
    </location>
</feature>
<proteinExistence type="predicted"/>
<feature type="compositionally biased region" description="Basic residues" evidence="1">
    <location>
        <begin position="417"/>
        <end position="433"/>
    </location>
</feature>
<feature type="compositionally biased region" description="Basic and acidic residues" evidence="1">
    <location>
        <begin position="665"/>
        <end position="676"/>
    </location>
</feature>
<feature type="compositionally biased region" description="Basic and acidic residues" evidence="1">
    <location>
        <begin position="1049"/>
        <end position="1068"/>
    </location>
</feature>
<feature type="region of interest" description="Disordered" evidence="1">
    <location>
        <begin position="417"/>
        <end position="456"/>
    </location>
</feature>
<evidence type="ECO:0000313" key="2">
    <source>
        <dbReference type="EMBL" id="KJP88630.1"/>
    </source>
</evidence>
<dbReference type="VEuPathDB" id="PlasmoDB:AK88_01710"/>
<accession>A0A0D9QNI2</accession>
<dbReference type="OrthoDB" id="386500at2759"/>
<sequence>MSTRTDGVVNLQRKTMESGKDKYCYASEHCSPYGIFNSITKCYRCNERDVDSFIISQQLLPLDSGEGYNHATANESVCVRKGEHACGVFLCKGSIDECVNINHADRTSAATLAGMGEGTSKDDSKLLDVKNDITSYAYLGQRTSRVLQTNGRLCRSVVYTSSETPTNRTYNPSVNSDEKNKVQNDLYVYAEECRPQGETPEGTTTREPSTTRSSLNTSLTENKPFNYTRKEDHLQRVDNTSSIYHPDDERIYVYDNLTAHNGARDELTLKKMKTTIQIGDMLKGVSKSEYLAKHSGSFRSSQIEEQDAASPSVVDKQLTRHKEYNSNNDNNWSTCTDGEVIAKVCKKQESSSMIYFTTEGTKVQPKLFDNYSQTVGKKKKIVNMKRRLKIGLKGRRKKKTKNVFLKKKPLKGNKLRVSKRKKMKATSTRKKIPMSKEKKSYAHRRNKKRNTLGSKNAKDCASLKFAIVKRDKKVSSDMRKGANEHLAQLIYSKLQDKNGKNKQREIELPILSQTKFAKRKSHTIRKKVKKGKEVKSEKNVQEVAKNSIELDEATKLITQDHMQMDVVEQASMLNGEVNCEVNSDEVCMVPGKDSNVFPASKMATKSVESGAYYFCLSDDVSNSSYRSFLVDNHSLEFLKITDYSDRTDGVHGIGMEEVQAEEEEQGNRDMATRGKENLGSSNPENGTNLEAREKGGATRVDVTNVNDGLEKKGERSTKKSFNGHNGDCNFFSTGEISAEEVTCICGGEYTTLDDNEERLTFAVLRKVANFLGGESGDVQSGEILKEDTNSFCIHREGQRVDQLTSNPPIDKPRDDGLFCEMVTSTSGVRSRSDDTFFEKAILNTDAEKTELMDTCKYRQSCQKDKNLFLLHSNLLKQRSFFHQNGTFENEVMYMLSSLTFYSHKLKNLLNYAIGRCPNGDVIQVKLLILCLINLVEKAKRSDGPAVCLKRASILMHELLGRVRYSVLSLSKNEEVTKFEQVIMKTYLIELIKLCRLLLTTLGGIKNRSGLSSAGDFSPHKWAASAGGKVPKMSILKTSLGKHLVHNSEDKKVFKPQDNDNEDTTDHVKGKGSGVVVHSFDGHITQMSNLTNEVVASQSDYPRHCDTYELMKGLKKKLLLLEQNSKNSFCNLRLMLKHLDKLSYIYGVNSELRDDPTGGKIPPDQLADKMTNQMDDQIRRMVKNVEENITAWTKGNEAIFDIRTLYSIKSVQRKMEKNVSALFEQLSGKDSNGGGSIGLSPRVPKRNESVEPEVEKMAYAETNSVLHACHSNQMRDLHKGGQKETFLNNPVLNYHDETEHLERLNECLNEVILSKKEELTTNPNGQYAILKEYKEELSLLNDLRNGENALVNDFLDHMPSSKFTKMLDAYVRGASSSLHQNVELCRRNSLQFNIPHESNNSVENIF</sequence>
<feature type="compositionally biased region" description="Low complexity" evidence="1">
    <location>
        <begin position="196"/>
        <end position="220"/>
    </location>
</feature>
<name>A0A0D9QNI2_PLAFR</name>
<dbReference type="EMBL" id="KQ001659">
    <property type="protein sequence ID" value="KJP88630.1"/>
    <property type="molecule type" value="Genomic_DNA"/>
</dbReference>
<gene>
    <name evidence="2" type="ORF">AK88_01710</name>
</gene>
<dbReference type="Proteomes" id="UP000054561">
    <property type="component" value="Unassembled WGS sequence"/>
</dbReference>